<dbReference type="EMBL" id="VSRR010005121">
    <property type="protein sequence ID" value="MPC41594.1"/>
    <property type="molecule type" value="Genomic_DNA"/>
</dbReference>
<protein>
    <submittedName>
        <fullName evidence="1">Uncharacterized protein</fullName>
    </submittedName>
</protein>
<sequence>MLWETYNGSTTWVHQSEVLVQVDIGQHLQNDVKFFCTKVLKVLRVTNIVPFIASLEEWTHTSWSWTDGAGISASTFIFFTPPNSRTTTALITAAMELLNICK</sequence>
<name>A0A5B7FAT2_PORTR</name>
<evidence type="ECO:0000313" key="1">
    <source>
        <dbReference type="EMBL" id="MPC41594.1"/>
    </source>
</evidence>
<reference evidence="1 2" key="1">
    <citation type="submission" date="2019-05" db="EMBL/GenBank/DDBJ databases">
        <title>Another draft genome of Portunus trituberculatus and its Hox gene families provides insights of decapod evolution.</title>
        <authorList>
            <person name="Jeong J.-H."/>
            <person name="Song I."/>
            <person name="Kim S."/>
            <person name="Choi T."/>
            <person name="Kim D."/>
            <person name="Ryu S."/>
            <person name="Kim W."/>
        </authorList>
    </citation>
    <scope>NUCLEOTIDE SEQUENCE [LARGE SCALE GENOMIC DNA]</scope>
    <source>
        <tissue evidence="1">Muscle</tissue>
    </source>
</reference>
<evidence type="ECO:0000313" key="2">
    <source>
        <dbReference type="Proteomes" id="UP000324222"/>
    </source>
</evidence>
<dbReference type="AlphaFoldDB" id="A0A5B7FAT2"/>
<comment type="caution">
    <text evidence="1">The sequence shown here is derived from an EMBL/GenBank/DDBJ whole genome shotgun (WGS) entry which is preliminary data.</text>
</comment>
<proteinExistence type="predicted"/>
<organism evidence="1 2">
    <name type="scientific">Portunus trituberculatus</name>
    <name type="common">Swimming crab</name>
    <name type="synonym">Neptunus trituberculatus</name>
    <dbReference type="NCBI Taxonomy" id="210409"/>
    <lineage>
        <taxon>Eukaryota</taxon>
        <taxon>Metazoa</taxon>
        <taxon>Ecdysozoa</taxon>
        <taxon>Arthropoda</taxon>
        <taxon>Crustacea</taxon>
        <taxon>Multicrustacea</taxon>
        <taxon>Malacostraca</taxon>
        <taxon>Eumalacostraca</taxon>
        <taxon>Eucarida</taxon>
        <taxon>Decapoda</taxon>
        <taxon>Pleocyemata</taxon>
        <taxon>Brachyura</taxon>
        <taxon>Eubrachyura</taxon>
        <taxon>Portunoidea</taxon>
        <taxon>Portunidae</taxon>
        <taxon>Portuninae</taxon>
        <taxon>Portunus</taxon>
    </lineage>
</organism>
<gene>
    <name evidence="1" type="ORF">E2C01_035193</name>
</gene>
<accession>A0A5B7FAT2</accession>
<keyword evidence="2" id="KW-1185">Reference proteome</keyword>
<dbReference type="Proteomes" id="UP000324222">
    <property type="component" value="Unassembled WGS sequence"/>
</dbReference>